<dbReference type="SUPFAM" id="SSF48557">
    <property type="entry name" value="L-aspartase-like"/>
    <property type="match status" value="1"/>
</dbReference>
<evidence type="ECO:0000256" key="3">
    <source>
        <dbReference type="ARBA" id="ARBA00012338"/>
    </source>
</evidence>
<evidence type="ECO:0000256" key="4">
    <source>
        <dbReference type="ARBA" id="ARBA00022571"/>
    </source>
</evidence>
<organism evidence="9 10">
    <name type="scientific">Nitrolancea hollandica Lb</name>
    <dbReference type="NCBI Taxonomy" id="1129897"/>
    <lineage>
        <taxon>Bacteria</taxon>
        <taxon>Pseudomonadati</taxon>
        <taxon>Thermomicrobiota</taxon>
        <taxon>Thermomicrobia</taxon>
        <taxon>Sphaerobacterales</taxon>
        <taxon>Sphaerobacterineae</taxon>
        <taxon>Sphaerobacteraceae</taxon>
        <taxon>Nitrolancea</taxon>
    </lineage>
</organism>
<dbReference type="AlphaFoldDB" id="I4ECB8"/>
<protein>
    <recommendedName>
        <fullName evidence="3 5">Argininosuccinate lyase</fullName>
        <ecNumber evidence="3 5">4.3.2.1</ecNumber>
    </recommendedName>
</protein>
<evidence type="ECO:0000256" key="1">
    <source>
        <dbReference type="ARBA" id="ARBA00000985"/>
    </source>
</evidence>
<dbReference type="Pfam" id="PF00206">
    <property type="entry name" value="Lyase_1"/>
    <property type="match status" value="1"/>
</dbReference>
<evidence type="ECO:0000256" key="5">
    <source>
        <dbReference type="NCBIfam" id="TIGR00838"/>
    </source>
</evidence>
<reference evidence="9 10" key="1">
    <citation type="journal article" date="2012" name="ISME J.">
        <title>Nitrification expanded: discovery, physiology and genomics of a nitrite-oxidizing bacterium from the phylum Chloroflexi.</title>
        <authorList>
            <person name="Sorokin D.Y."/>
            <person name="Lucker S."/>
            <person name="Vejmelkova D."/>
            <person name="Kostrikina N.A."/>
            <person name="Kleerebezem R."/>
            <person name="Rijpstra W.I."/>
            <person name="Damste J.S."/>
            <person name="Le Paslier D."/>
            <person name="Muyzer G."/>
            <person name="Wagner M."/>
            <person name="van Loosdrecht M.C."/>
            <person name="Daims H."/>
        </authorList>
    </citation>
    <scope>NUCLEOTIDE SEQUENCE [LARGE SCALE GENOMIC DNA]</scope>
    <source>
        <strain evidence="10">none</strain>
    </source>
</reference>
<dbReference type="InterPro" id="IPR024083">
    <property type="entry name" value="Fumarase/histidase_N"/>
</dbReference>
<comment type="catalytic activity">
    <reaction evidence="1">
        <text>2-(N(omega)-L-arginino)succinate = fumarate + L-arginine</text>
        <dbReference type="Rhea" id="RHEA:24020"/>
        <dbReference type="ChEBI" id="CHEBI:29806"/>
        <dbReference type="ChEBI" id="CHEBI:32682"/>
        <dbReference type="ChEBI" id="CHEBI:57472"/>
        <dbReference type="EC" id="4.3.2.1"/>
    </reaction>
</comment>
<dbReference type="InterPro" id="IPR008948">
    <property type="entry name" value="L-Aspartase-like"/>
</dbReference>
<keyword evidence="9" id="KW-0456">Lyase</keyword>
<sequence length="517" mass="57338">MSFEQNPLEQLKLRGDRKEPPARPTFPQADFERDVLRPGFDQHRAHLFTPSIQVLRAHTLMLAEQRLINEAPAGRILAALRVIETTGPEAVTYCSDAEDVIRAIDALLEKAVWPDSASSLRLARSLNDVNATINHIWMRDTVLGILSAVLALRERLTETAWQHLTTLMSAHTHSQVAQPTTLAHYLSAVIGPLQRDTARLRALFERVNRSPLGTAAFATSAINIRREPSAKLLGFDGLIENGFDAVAATDHFQEFVSTLEISAGGLSRFIQDLMYWVRTEVGAIQVGADFLQSSTLMPQKENPAVLEHIRARLAELHGANATMAAMIRSTPVGEAAEFETGVRRPLLATAREYLTAIRLLSAVLKTMHVNRPLLANRAGRYFSTTTDLVDLLAIDFQVPYQHAFAITQQVIQTAVERGLDTMDLTSELIDEAALRVIGEEIGIEVETLHQCLAPRRFVERRSSLGGPAPGTVRAFLERERLARGREHGWIAETRDRIDQELTRLDERASALEASAKG</sequence>
<dbReference type="PANTHER" id="PTHR43814">
    <property type="entry name" value="ARGININOSUCCINATE LYASE"/>
    <property type="match status" value="1"/>
</dbReference>
<dbReference type="GO" id="GO:0042450">
    <property type="term" value="P:L-arginine biosynthetic process via ornithine"/>
    <property type="evidence" value="ECO:0007669"/>
    <property type="project" value="UniProtKB-UniRule"/>
</dbReference>
<dbReference type="NCBIfam" id="TIGR00838">
    <property type="entry name" value="argH"/>
    <property type="match status" value="1"/>
</dbReference>
<name>I4ECB8_9BACT</name>
<dbReference type="Pfam" id="PF14698">
    <property type="entry name" value="ASL_C2"/>
    <property type="match status" value="1"/>
</dbReference>
<dbReference type="PRINTS" id="PR00145">
    <property type="entry name" value="ARGSUCLYASE"/>
</dbReference>
<dbReference type="PRINTS" id="PR00149">
    <property type="entry name" value="FUMRATELYASE"/>
</dbReference>
<dbReference type="UniPathway" id="UPA00068">
    <property type="reaction ID" value="UER00114"/>
</dbReference>
<dbReference type="EC" id="4.3.2.1" evidence="3 5"/>
<comment type="caution">
    <text evidence="9">The sequence shown here is derived from an EMBL/GenBank/DDBJ whole genome shotgun (WGS) entry which is preliminary data.</text>
</comment>
<keyword evidence="4" id="KW-0028">Amino-acid biosynthesis</keyword>
<keyword evidence="4" id="KW-0055">Arginine biosynthesis</keyword>
<evidence type="ECO:0000259" key="8">
    <source>
        <dbReference type="Pfam" id="PF14698"/>
    </source>
</evidence>
<comment type="pathway">
    <text evidence="2">Amino-acid biosynthesis; L-arginine biosynthesis; L-arginine from L-ornithine and carbamoyl phosphate: step 3/3.</text>
</comment>
<feature type="domain" description="Fumarate lyase N-terminal" evidence="7">
    <location>
        <begin position="114"/>
        <end position="313"/>
    </location>
</feature>
<feature type="compositionally biased region" description="Basic and acidic residues" evidence="6">
    <location>
        <begin position="11"/>
        <end position="21"/>
    </location>
</feature>
<evidence type="ECO:0000313" key="10">
    <source>
        <dbReference type="Proteomes" id="UP000004221"/>
    </source>
</evidence>
<keyword evidence="10" id="KW-1185">Reference proteome</keyword>
<dbReference type="Proteomes" id="UP000004221">
    <property type="component" value="Unassembled WGS sequence"/>
</dbReference>
<proteinExistence type="predicted"/>
<dbReference type="Gene3D" id="1.20.200.10">
    <property type="entry name" value="Fumarase/aspartase (Central domain)"/>
    <property type="match status" value="1"/>
</dbReference>
<dbReference type="InterPro" id="IPR029419">
    <property type="entry name" value="Arg_succ_lyase_C"/>
</dbReference>
<gene>
    <name evidence="9" type="ORF">NITHO_1020010</name>
</gene>
<dbReference type="InterPro" id="IPR000362">
    <property type="entry name" value="Fumarate_lyase_fam"/>
</dbReference>
<dbReference type="RefSeq" id="WP_008474448.1">
    <property type="nucleotide sequence ID" value="NZ_CAGS01000005.1"/>
</dbReference>
<dbReference type="Gene3D" id="1.10.40.30">
    <property type="entry name" value="Fumarase/aspartase (C-terminal domain)"/>
    <property type="match status" value="1"/>
</dbReference>
<dbReference type="GO" id="GO:0005829">
    <property type="term" value="C:cytosol"/>
    <property type="evidence" value="ECO:0007669"/>
    <property type="project" value="TreeGrafter"/>
</dbReference>
<dbReference type="PANTHER" id="PTHR43814:SF1">
    <property type="entry name" value="ARGININOSUCCINATE LYASE"/>
    <property type="match status" value="1"/>
</dbReference>
<dbReference type="EMBL" id="CAGS01000005">
    <property type="protein sequence ID" value="CCF82330.1"/>
    <property type="molecule type" value="Genomic_DNA"/>
</dbReference>
<evidence type="ECO:0000256" key="2">
    <source>
        <dbReference type="ARBA" id="ARBA00004941"/>
    </source>
</evidence>
<dbReference type="InterPro" id="IPR022761">
    <property type="entry name" value="Fumarate_lyase_N"/>
</dbReference>
<dbReference type="GO" id="GO:0004056">
    <property type="term" value="F:argininosuccinate lyase activity"/>
    <property type="evidence" value="ECO:0007669"/>
    <property type="project" value="UniProtKB-UniRule"/>
</dbReference>
<feature type="domain" description="Argininosuccinate lyase C-terminal" evidence="8">
    <location>
        <begin position="382"/>
        <end position="459"/>
    </location>
</feature>
<evidence type="ECO:0000259" key="7">
    <source>
        <dbReference type="Pfam" id="PF00206"/>
    </source>
</evidence>
<dbReference type="InterPro" id="IPR009049">
    <property type="entry name" value="Argininosuccinate_lyase"/>
</dbReference>
<feature type="region of interest" description="Disordered" evidence="6">
    <location>
        <begin position="1"/>
        <end position="27"/>
    </location>
</feature>
<evidence type="ECO:0000313" key="9">
    <source>
        <dbReference type="EMBL" id="CCF82330.1"/>
    </source>
</evidence>
<dbReference type="Gene3D" id="1.10.275.10">
    <property type="entry name" value="Fumarase/aspartase (N-terminal domain)"/>
    <property type="match status" value="1"/>
</dbReference>
<evidence type="ECO:0000256" key="6">
    <source>
        <dbReference type="SAM" id="MobiDB-lite"/>
    </source>
</evidence>
<accession>I4ECB8</accession>
<dbReference type="OrthoDB" id="9769623at2"/>